<dbReference type="EMBL" id="LDXE02000001">
    <property type="protein sequence ID" value="PBN78374.1"/>
    <property type="molecule type" value="Genomic_DNA"/>
</dbReference>
<protein>
    <submittedName>
        <fullName evidence="3">Valyl-tRNA synthetase</fullName>
    </submittedName>
</protein>
<dbReference type="Pfam" id="PF04448">
    <property type="entry name" value="DUF551"/>
    <property type="match status" value="1"/>
</dbReference>
<dbReference type="RefSeq" id="WP_000628753.1">
    <property type="nucleotide sequence ID" value="NZ_BGAM01000047.1"/>
</dbReference>
<keyword evidence="3" id="KW-0030">Aminoacyl-tRNA synthetase</keyword>
<dbReference type="AlphaFoldDB" id="A0A137D0V1"/>
<keyword evidence="3" id="KW-0436">Ligase</keyword>
<proteinExistence type="predicted"/>
<reference evidence="3 5" key="3">
    <citation type="submission" date="2018-06" db="EMBL/GenBank/DDBJ databases">
        <authorList>
            <consortium name="Pathogen Informatics"/>
            <person name="Doyle S."/>
        </authorList>
    </citation>
    <scope>NUCLEOTIDE SEQUENCE [LARGE SCALE GENOMIC DNA]</scope>
    <source>
        <strain evidence="3 5">NCTC8960</strain>
    </source>
</reference>
<dbReference type="EMBL" id="UGFO01000006">
    <property type="protein sequence ID" value="STN11672.1"/>
    <property type="molecule type" value="Genomic_DNA"/>
</dbReference>
<evidence type="ECO:0000313" key="2">
    <source>
        <dbReference type="EMBL" id="PBN78374.1"/>
    </source>
</evidence>
<evidence type="ECO:0000313" key="3">
    <source>
        <dbReference type="EMBL" id="STN11672.1"/>
    </source>
</evidence>
<dbReference type="Proteomes" id="UP000255057">
    <property type="component" value="Unassembled WGS sequence"/>
</dbReference>
<evidence type="ECO:0000313" key="5">
    <source>
        <dbReference type="Proteomes" id="UP000255057"/>
    </source>
</evidence>
<dbReference type="InterPro" id="IPR007539">
    <property type="entry name" value="DUF551"/>
</dbReference>
<evidence type="ECO:0000259" key="1">
    <source>
        <dbReference type="Pfam" id="PF04448"/>
    </source>
</evidence>
<gene>
    <name evidence="2" type="ORF">ABE91_001890</name>
    <name evidence="3" type="ORF">NCTC8960_01899</name>
</gene>
<dbReference type="Proteomes" id="UP000036331">
    <property type="component" value="Unassembled WGS sequence"/>
</dbReference>
<reference evidence="2" key="2">
    <citation type="submission" date="2017-03" db="EMBL/GenBank/DDBJ databases">
        <title>The mobilome is the main driver of stx2-positive O26:H11 Escherichia coli strains evolution.</title>
        <authorList>
            <person name="Delannoy S."/>
            <person name="Mariani-Kurkdjian P."/>
            <person name="Webb H.E."/>
            <person name="Bonacorsi S."/>
            <person name="Fach P."/>
        </authorList>
    </citation>
    <scope>NUCLEOTIDE SEQUENCE</scope>
    <source>
        <strain evidence="2">34870</strain>
    </source>
</reference>
<evidence type="ECO:0000313" key="4">
    <source>
        <dbReference type="Proteomes" id="UP000036331"/>
    </source>
</evidence>
<dbReference type="GO" id="GO:0004812">
    <property type="term" value="F:aminoacyl-tRNA ligase activity"/>
    <property type="evidence" value="ECO:0007669"/>
    <property type="project" value="UniProtKB-KW"/>
</dbReference>
<feature type="domain" description="DUF551" evidence="1">
    <location>
        <begin position="193"/>
        <end position="208"/>
    </location>
</feature>
<name>A0A137D0V1_ECOLX</name>
<sequence length="210" mass="23546">MITITKERLLTIKQWRETYGPGSNVVLPAEEAEELARIALASLEAEPVAYIFKHPAGKLFWALTDESNKEQPDVIPVYADSPAPVVPDEIDVNDVPRAVTYFKTHRDCYADGWNACRAAMLQGSQPVSQTYKFPVNTPCQDAPAHIWLQTAGVWPEDGELSELTWCSHNQHHDDTLYVRADLVNGNSPVTPDGWISCSERMPDDRQEVNQ</sequence>
<organism evidence="3 5">
    <name type="scientific">Escherichia coli</name>
    <dbReference type="NCBI Taxonomy" id="562"/>
    <lineage>
        <taxon>Bacteria</taxon>
        <taxon>Pseudomonadati</taxon>
        <taxon>Pseudomonadota</taxon>
        <taxon>Gammaproteobacteria</taxon>
        <taxon>Enterobacterales</taxon>
        <taxon>Enterobacteriaceae</taxon>
        <taxon>Escherichia</taxon>
    </lineage>
</organism>
<reference evidence="2 4" key="1">
    <citation type="journal article" date="2015" name="Genome Announc.">
        <title>Draft Genome Sequences of Human-Pathogenic Escherichia coli O26:H11 Strains Carrying the stx2 Gene Only and Circulating in France.</title>
        <authorList>
            <person name="Delannoy S."/>
            <person name="Mariani-Kurkdjian P."/>
            <person name="Bonacorsi S."/>
            <person name="Liguori S."/>
            <person name="Ison S.A."/>
            <person name="Fach P."/>
        </authorList>
    </citation>
    <scope>NUCLEOTIDE SEQUENCE [LARGE SCALE GENOMIC DNA]</scope>
    <source>
        <strain evidence="2 4">34870</strain>
    </source>
</reference>
<accession>A0A137D0V1</accession>